<sequence length="349" mass="39894">MMTDTNNNLDHDNKDGELRKTKRKEEKGRKEDLEMTMSLLRRMASHREGLTKKDIMVGLNAATPRTAERWLRIMRSIFPQLETVNDEKPYRWRIPNGIDSFINVPTDEELAALKIAERRLKQDGHADAAWLSTLYEKVECLLKKSLYTRLAPDINSIVFNTGYAMQAGARPTADEKILTTLWYALKAVSRVCFMYRGKERCVSPWGLLTGKSYYLVGPVKGEEQPRLWRLDRMAALRGAEGVAQAPPEGWTIQDFAARSFGVWQGKQHRVGLRFSPIAAGDARHFLFHPTQDKEEKEDGSLDVRFQASGLNEMAYHLFTWGTDVTVFAPVELRDCLVDMCKSIVMKYEG</sequence>
<dbReference type="PROSITE" id="PS52050">
    <property type="entry name" value="WYL"/>
    <property type="match status" value="1"/>
</dbReference>
<evidence type="ECO:0000259" key="2">
    <source>
        <dbReference type="Pfam" id="PF13280"/>
    </source>
</evidence>
<dbReference type="Proteomes" id="UP001062901">
    <property type="component" value="Unassembled WGS sequence"/>
</dbReference>
<dbReference type="InterPro" id="IPR057727">
    <property type="entry name" value="WCX_dom"/>
</dbReference>
<comment type="caution">
    <text evidence="4">The sequence shown here is derived from an EMBL/GenBank/DDBJ whole genome shotgun (WGS) entry which is preliminary data.</text>
</comment>
<reference evidence="4" key="1">
    <citation type="submission" date="2013-04" db="EMBL/GenBank/DDBJ databases">
        <title>The genome sequencing project of 58 acetic acid bacteria.</title>
        <authorList>
            <person name="Okamoto-Kainuma A."/>
            <person name="Ishikawa M."/>
            <person name="Umino S."/>
            <person name="Koizumi Y."/>
            <person name="Shiwa Y."/>
            <person name="Yoshikawa H."/>
            <person name="Matsutani M."/>
            <person name="Matsushita K."/>
        </authorList>
    </citation>
    <scope>NUCLEOTIDE SEQUENCE</scope>
    <source>
        <strain evidence="4">DSM 15669</strain>
    </source>
</reference>
<dbReference type="InterPro" id="IPR026881">
    <property type="entry name" value="WYL_dom"/>
</dbReference>
<feature type="compositionally biased region" description="Basic and acidic residues" evidence="1">
    <location>
        <begin position="9"/>
        <end position="33"/>
    </location>
</feature>
<dbReference type="Pfam" id="PF25583">
    <property type="entry name" value="WCX"/>
    <property type="match status" value="1"/>
</dbReference>
<proteinExistence type="predicted"/>
<gene>
    <name evidence="4" type="ORF">AA15669_1947</name>
</gene>
<evidence type="ECO:0000256" key="1">
    <source>
        <dbReference type="SAM" id="MobiDB-lite"/>
    </source>
</evidence>
<feature type="domain" description="WCX" evidence="3">
    <location>
        <begin position="268"/>
        <end position="341"/>
    </location>
</feature>
<feature type="region of interest" description="Disordered" evidence="1">
    <location>
        <begin position="1"/>
        <end position="33"/>
    </location>
</feature>
<dbReference type="Pfam" id="PF13280">
    <property type="entry name" value="WYL"/>
    <property type="match status" value="1"/>
</dbReference>
<accession>A0ABQ0P165</accession>
<evidence type="ECO:0000313" key="4">
    <source>
        <dbReference type="EMBL" id="GBQ08880.1"/>
    </source>
</evidence>
<dbReference type="PANTHER" id="PTHR34580">
    <property type="match status" value="1"/>
</dbReference>
<dbReference type="EMBL" id="BAQD01000144">
    <property type="protein sequence ID" value="GBQ08880.1"/>
    <property type="molecule type" value="Genomic_DNA"/>
</dbReference>
<name>A0ABQ0P165_9PROT</name>
<feature type="domain" description="WYL" evidence="2">
    <location>
        <begin position="177"/>
        <end position="236"/>
    </location>
</feature>
<keyword evidence="5" id="KW-1185">Reference proteome</keyword>
<dbReference type="InterPro" id="IPR051534">
    <property type="entry name" value="CBASS_pafABC_assoc_protein"/>
</dbReference>
<evidence type="ECO:0000259" key="3">
    <source>
        <dbReference type="Pfam" id="PF25583"/>
    </source>
</evidence>
<protein>
    <submittedName>
        <fullName evidence="4">Transcriptional regulator</fullName>
    </submittedName>
</protein>
<dbReference type="PANTHER" id="PTHR34580:SF3">
    <property type="entry name" value="PROTEIN PAFB"/>
    <property type="match status" value="1"/>
</dbReference>
<evidence type="ECO:0000313" key="5">
    <source>
        <dbReference type="Proteomes" id="UP001062901"/>
    </source>
</evidence>
<dbReference type="RefSeq" id="WP_083912765.1">
    <property type="nucleotide sequence ID" value="NZ_BAQD01000144.1"/>
</dbReference>
<organism evidence="4 5">
    <name type="scientific">Saccharibacter floricola DSM 15669</name>
    <dbReference type="NCBI Taxonomy" id="1123227"/>
    <lineage>
        <taxon>Bacteria</taxon>
        <taxon>Pseudomonadati</taxon>
        <taxon>Pseudomonadota</taxon>
        <taxon>Alphaproteobacteria</taxon>
        <taxon>Acetobacterales</taxon>
        <taxon>Acetobacteraceae</taxon>
        <taxon>Saccharibacter</taxon>
    </lineage>
</organism>